<accession>G0U9S1</accession>
<gene>
    <name evidence="2" type="ORF">TVY486_1100370</name>
</gene>
<dbReference type="VEuPathDB" id="TriTrypDB:TvY486_1100370"/>
<sequence length="162" mass="18702">MAVELFNVTQLTRRLSSSFSFPTFVSPSIIFFFRFFFPFLFFSLFDHVFHFYTTYVPMCGCGAFSLPPAPFSATHSSHSGAADMNGGIYYPRNILPLDQLPPHISLFPYSQSKRATRVYLIVLRPRKQAEVGKREMGKERGMREKSKSKNKIIIMIINRVRE</sequence>
<feature type="transmembrane region" description="Helical" evidence="1">
    <location>
        <begin position="24"/>
        <end position="45"/>
    </location>
</feature>
<evidence type="ECO:0000313" key="2">
    <source>
        <dbReference type="EMBL" id="CCC52552.1"/>
    </source>
</evidence>
<keyword evidence="1" id="KW-0812">Transmembrane</keyword>
<reference evidence="2" key="1">
    <citation type="journal article" date="2012" name="Proc. Natl. Acad. Sci. U.S.A.">
        <title>Antigenic diversity is generated by distinct evolutionary mechanisms in African trypanosome species.</title>
        <authorList>
            <person name="Jackson A.P."/>
            <person name="Berry A."/>
            <person name="Aslett M."/>
            <person name="Allison H.C."/>
            <person name="Burton P."/>
            <person name="Vavrova-Anderson J."/>
            <person name="Brown R."/>
            <person name="Browne H."/>
            <person name="Corton N."/>
            <person name="Hauser H."/>
            <person name="Gamble J."/>
            <person name="Gilderthorp R."/>
            <person name="Marcello L."/>
            <person name="McQuillan J."/>
            <person name="Otto T.D."/>
            <person name="Quail M.A."/>
            <person name="Sanders M.J."/>
            <person name="van Tonder A."/>
            <person name="Ginger M.L."/>
            <person name="Field M.C."/>
            <person name="Barry J.D."/>
            <person name="Hertz-Fowler C."/>
            <person name="Berriman M."/>
        </authorList>
    </citation>
    <scope>NUCLEOTIDE SEQUENCE</scope>
    <source>
        <strain evidence="2">Y486</strain>
    </source>
</reference>
<name>G0U9S1_TRYVY</name>
<dbReference type="AlphaFoldDB" id="G0U9S1"/>
<protein>
    <submittedName>
        <fullName evidence="2">Uncharacterized protein</fullName>
    </submittedName>
</protein>
<dbReference type="EMBL" id="HE573027">
    <property type="protein sequence ID" value="CCC52552.1"/>
    <property type="molecule type" value="Genomic_DNA"/>
</dbReference>
<evidence type="ECO:0000256" key="1">
    <source>
        <dbReference type="SAM" id="Phobius"/>
    </source>
</evidence>
<proteinExistence type="predicted"/>
<keyword evidence="1" id="KW-0472">Membrane</keyword>
<keyword evidence="1" id="KW-1133">Transmembrane helix</keyword>
<organism evidence="2">
    <name type="scientific">Trypanosoma vivax (strain Y486)</name>
    <dbReference type="NCBI Taxonomy" id="1055687"/>
    <lineage>
        <taxon>Eukaryota</taxon>
        <taxon>Discoba</taxon>
        <taxon>Euglenozoa</taxon>
        <taxon>Kinetoplastea</taxon>
        <taxon>Metakinetoplastina</taxon>
        <taxon>Trypanosomatida</taxon>
        <taxon>Trypanosomatidae</taxon>
        <taxon>Trypanosoma</taxon>
        <taxon>Duttonella</taxon>
    </lineage>
</organism>